<dbReference type="Proteomes" id="UP000053236">
    <property type="component" value="Unassembled WGS sequence"/>
</dbReference>
<gene>
    <name evidence="1" type="ORF">L915_12168</name>
    <name evidence="2" type="ORF">L917_11932</name>
</gene>
<feature type="non-terminal residue" evidence="2">
    <location>
        <position position="51"/>
    </location>
</feature>
<dbReference type="EMBL" id="KI680601">
    <property type="protein sequence ID" value="ETL89063.1"/>
    <property type="molecule type" value="Genomic_DNA"/>
</dbReference>
<accession>W2KV85</accession>
<dbReference type="Proteomes" id="UP000054423">
    <property type="component" value="Unassembled WGS sequence"/>
</dbReference>
<dbReference type="AlphaFoldDB" id="W2KV85"/>
<reference evidence="2" key="1">
    <citation type="submission" date="2013-11" db="EMBL/GenBank/DDBJ databases">
        <title>The Genome Sequence of Phytophthora parasitica CHvinca01.</title>
        <authorList>
            <consortium name="The Broad Institute Genomics Platform"/>
            <person name="Russ C."/>
            <person name="Tyler B."/>
            <person name="Panabieres F."/>
            <person name="Shan W."/>
            <person name="Tripathy S."/>
            <person name="Grunwald N."/>
            <person name="Machado M."/>
            <person name="Johnson C.S."/>
            <person name="Arredondo F."/>
            <person name="Hong C."/>
            <person name="Coffey M."/>
            <person name="Young S.K."/>
            <person name="Zeng Q."/>
            <person name="Gargeya S."/>
            <person name="Fitzgerald M."/>
            <person name="Abouelleil A."/>
            <person name="Alvarado L."/>
            <person name="Chapman S.B."/>
            <person name="Gainer-Dewar J."/>
            <person name="Goldberg J."/>
            <person name="Griggs A."/>
            <person name="Gujja S."/>
            <person name="Hansen M."/>
            <person name="Howarth C."/>
            <person name="Imamovic A."/>
            <person name="Ireland A."/>
            <person name="Larimer J."/>
            <person name="McCowan C."/>
            <person name="Murphy C."/>
            <person name="Pearson M."/>
            <person name="Poon T.W."/>
            <person name="Priest M."/>
            <person name="Roberts A."/>
            <person name="Saif S."/>
            <person name="Shea T."/>
            <person name="Sykes S."/>
            <person name="Wortman J."/>
            <person name="Nusbaum C."/>
            <person name="Birren B."/>
        </authorList>
    </citation>
    <scope>NUCLEOTIDE SEQUENCE [LARGE SCALE GENOMIC DNA]</scope>
    <source>
        <strain evidence="2">CHvinca01</strain>
    </source>
</reference>
<sequence length="51" mass="5663">VRRFCTLRSCSSAPNRHGGQFFKVMPVSTHIRDVATDQTLAATLAESTERI</sequence>
<protein>
    <submittedName>
        <fullName evidence="2">Uncharacterized protein</fullName>
    </submittedName>
</protein>
<name>W2KV85_PHYNI</name>
<reference evidence="1" key="2">
    <citation type="submission" date="2013-11" db="EMBL/GenBank/DDBJ databases">
        <title>The Genome Sequence of Phytophthora parasitica CJ02B3.</title>
        <authorList>
            <consortium name="The Broad Institute Genomics Platform"/>
            <person name="Russ C."/>
            <person name="Tyler B."/>
            <person name="Panabieres F."/>
            <person name="Shan W."/>
            <person name="Tripathy S."/>
            <person name="Grunwald N."/>
            <person name="Machado M."/>
            <person name="Johnson C.S."/>
            <person name="Arredondo F."/>
            <person name="Hong C."/>
            <person name="Coffey M."/>
            <person name="Young S.K."/>
            <person name="Zeng Q."/>
            <person name="Gargeya S."/>
            <person name="Fitzgerald M."/>
            <person name="Abouelleil A."/>
            <person name="Alvarado L."/>
            <person name="Chapman S.B."/>
            <person name="Gainer-Dewar J."/>
            <person name="Goldberg J."/>
            <person name="Griggs A."/>
            <person name="Gujja S."/>
            <person name="Hansen M."/>
            <person name="Howarth C."/>
            <person name="Imamovic A."/>
            <person name="Ireland A."/>
            <person name="Larimer J."/>
            <person name="McCowan C."/>
            <person name="Murphy C."/>
            <person name="Pearson M."/>
            <person name="Poon T.W."/>
            <person name="Priest M."/>
            <person name="Roberts A."/>
            <person name="Saif S."/>
            <person name="Shea T."/>
            <person name="Sykes S."/>
            <person name="Wortman J."/>
            <person name="Nusbaum C."/>
            <person name="Birren B."/>
        </authorList>
    </citation>
    <scope>NUCLEOTIDE SEQUENCE [LARGE SCALE GENOMIC DNA]</scope>
    <source>
        <strain evidence="1">CJ02B3</strain>
    </source>
</reference>
<evidence type="ECO:0000313" key="2">
    <source>
        <dbReference type="EMBL" id="ETL89063.1"/>
    </source>
</evidence>
<dbReference type="EMBL" id="KI687201">
    <property type="protein sequence ID" value="ETK82443.1"/>
    <property type="molecule type" value="Genomic_DNA"/>
</dbReference>
<proteinExistence type="predicted"/>
<feature type="non-terminal residue" evidence="2">
    <location>
        <position position="1"/>
    </location>
</feature>
<dbReference type="VEuPathDB" id="FungiDB:PPTG_24924"/>
<evidence type="ECO:0000313" key="1">
    <source>
        <dbReference type="EMBL" id="ETK82443.1"/>
    </source>
</evidence>
<organism evidence="2">
    <name type="scientific">Phytophthora nicotianae</name>
    <name type="common">Potato buckeye rot agent</name>
    <name type="synonym">Phytophthora parasitica</name>
    <dbReference type="NCBI Taxonomy" id="4792"/>
    <lineage>
        <taxon>Eukaryota</taxon>
        <taxon>Sar</taxon>
        <taxon>Stramenopiles</taxon>
        <taxon>Oomycota</taxon>
        <taxon>Peronosporomycetes</taxon>
        <taxon>Peronosporales</taxon>
        <taxon>Peronosporaceae</taxon>
        <taxon>Phytophthora</taxon>
    </lineage>
</organism>